<dbReference type="GO" id="GO:0005634">
    <property type="term" value="C:nucleus"/>
    <property type="evidence" value="ECO:0007669"/>
    <property type="project" value="UniProtKB-SubCell"/>
</dbReference>
<keyword evidence="2" id="KW-0805">Transcription regulation</keyword>
<dbReference type="PANTHER" id="PTHR31384">
    <property type="entry name" value="AUXIN RESPONSE FACTOR 4-RELATED"/>
    <property type="match status" value="1"/>
</dbReference>
<dbReference type="SUPFAM" id="SSF101936">
    <property type="entry name" value="DNA-binding pseudobarrel domain"/>
    <property type="match status" value="1"/>
</dbReference>
<dbReference type="AlphaFoldDB" id="A0A0D3B025"/>
<dbReference type="GO" id="GO:0003677">
    <property type="term" value="F:DNA binding"/>
    <property type="evidence" value="ECO:0007669"/>
    <property type="project" value="UniProtKB-KW"/>
</dbReference>
<keyword evidence="4" id="KW-0804">Transcription</keyword>
<dbReference type="Gene3D" id="2.40.330.10">
    <property type="entry name" value="DNA-binding pseudobarrel domain"/>
    <property type="match status" value="1"/>
</dbReference>
<dbReference type="OMA" id="RPEFFCK"/>
<reference evidence="6 7" key="1">
    <citation type="journal article" date="2014" name="Genome Biol.">
        <title>Transcriptome and methylome profiling reveals relics of genome dominance in the mesopolyploid Brassica oleracea.</title>
        <authorList>
            <person name="Parkin I.A."/>
            <person name="Koh C."/>
            <person name="Tang H."/>
            <person name="Robinson S.J."/>
            <person name="Kagale S."/>
            <person name="Clarke W.E."/>
            <person name="Town C.D."/>
            <person name="Nixon J."/>
            <person name="Krishnakumar V."/>
            <person name="Bidwell S.L."/>
            <person name="Denoeud F."/>
            <person name="Belcram H."/>
            <person name="Links M.G."/>
            <person name="Just J."/>
            <person name="Clarke C."/>
            <person name="Bender T."/>
            <person name="Huebert T."/>
            <person name="Mason A.S."/>
            <person name="Pires J.C."/>
            <person name="Barker G."/>
            <person name="Moore J."/>
            <person name="Walley P.G."/>
            <person name="Manoli S."/>
            <person name="Batley J."/>
            <person name="Edwards D."/>
            <person name="Nelson M.N."/>
            <person name="Wang X."/>
            <person name="Paterson A.H."/>
            <person name="King G."/>
            <person name="Bancroft I."/>
            <person name="Chalhoub B."/>
            <person name="Sharpe A.G."/>
        </authorList>
    </citation>
    <scope>NUCLEOTIDE SEQUENCE</scope>
    <source>
        <strain evidence="6 7">cv. TO1000</strain>
    </source>
</reference>
<dbReference type="PANTHER" id="PTHR31384:SF21">
    <property type="entry name" value="AUXIN RESPONSE FACTOR 19"/>
    <property type="match status" value="1"/>
</dbReference>
<dbReference type="EnsemblPlants" id="Bo3g004100.1">
    <property type="protein sequence ID" value="Bo3g004100.1"/>
    <property type="gene ID" value="Bo3g004100"/>
</dbReference>
<dbReference type="InterPro" id="IPR015300">
    <property type="entry name" value="DNA-bd_pseudobarrel_sf"/>
</dbReference>
<evidence type="ECO:0000256" key="1">
    <source>
        <dbReference type="ARBA" id="ARBA00004123"/>
    </source>
</evidence>
<keyword evidence="3" id="KW-0238">DNA-binding</keyword>
<keyword evidence="5" id="KW-0539">Nucleus</keyword>
<name>A0A0D3B025_BRAOL</name>
<evidence type="ECO:0000313" key="7">
    <source>
        <dbReference type="Proteomes" id="UP000032141"/>
    </source>
</evidence>
<dbReference type="GO" id="GO:0009725">
    <property type="term" value="P:response to hormone"/>
    <property type="evidence" value="ECO:0007669"/>
    <property type="project" value="InterPro"/>
</dbReference>
<dbReference type="InterPro" id="IPR044835">
    <property type="entry name" value="ARF_plant"/>
</dbReference>
<dbReference type="eggNOG" id="ENOG502QSK9">
    <property type="taxonomic scope" value="Eukaryota"/>
</dbReference>
<dbReference type="STRING" id="109376.A0A0D3B025"/>
<dbReference type="Proteomes" id="UP000032141">
    <property type="component" value="Chromosome C3"/>
</dbReference>
<reference evidence="6" key="2">
    <citation type="submission" date="2015-03" db="UniProtKB">
        <authorList>
            <consortium name="EnsemblPlants"/>
        </authorList>
    </citation>
    <scope>IDENTIFICATION</scope>
</reference>
<dbReference type="Gramene" id="Bo3g004100.1">
    <property type="protein sequence ID" value="Bo3g004100.1"/>
    <property type="gene ID" value="Bo3g004100"/>
</dbReference>
<evidence type="ECO:0000313" key="6">
    <source>
        <dbReference type="EnsemblPlants" id="Bo3g004100.1"/>
    </source>
</evidence>
<evidence type="ECO:0000256" key="5">
    <source>
        <dbReference type="ARBA" id="ARBA00023242"/>
    </source>
</evidence>
<evidence type="ECO:0000256" key="3">
    <source>
        <dbReference type="ARBA" id="ARBA00023125"/>
    </source>
</evidence>
<accession>A0A0D3B025</accession>
<evidence type="ECO:0000256" key="2">
    <source>
        <dbReference type="ARBA" id="ARBA00023015"/>
    </source>
</evidence>
<dbReference type="HOGENOM" id="CLU_2136964_0_0_1"/>
<proteinExistence type="predicted"/>
<keyword evidence="7" id="KW-1185">Reference proteome</keyword>
<dbReference type="GO" id="GO:0006355">
    <property type="term" value="P:regulation of DNA-templated transcription"/>
    <property type="evidence" value="ECO:0007669"/>
    <property type="project" value="InterPro"/>
</dbReference>
<sequence length="113" mass="12645">MDSFQVAASMLKQTDFIPNYPNLPSTLICLLHSVTLHADTETDEVYAQMTLQPVNKYDREALLASDMGLILKLNRQPTEFFCKTLTASDTSTHGGFSVPRRAAEKIFPPLVRL</sequence>
<organism evidence="6 7">
    <name type="scientific">Brassica oleracea var. oleracea</name>
    <dbReference type="NCBI Taxonomy" id="109376"/>
    <lineage>
        <taxon>Eukaryota</taxon>
        <taxon>Viridiplantae</taxon>
        <taxon>Streptophyta</taxon>
        <taxon>Embryophyta</taxon>
        <taxon>Tracheophyta</taxon>
        <taxon>Spermatophyta</taxon>
        <taxon>Magnoliopsida</taxon>
        <taxon>eudicotyledons</taxon>
        <taxon>Gunneridae</taxon>
        <taxon>Pentapetalae</taxon>
        <taxon>rosids</taxon>
        <taxon>malvids</taxon>
        <taxon>Brassicales</taxon>
        <taxon>Brassicaceae</taxon>
        <taxon>Brassiceae</taxon>
        <taxon>Brassica</taxon>
    </lineage>
</organism>
<protein>
    <submittedName>
        <fullName evidence="6">Uncharacterized protein</fullName>
    </submittedName>
</protein>
<evidence type="ECO:0000256" key="4">
    <source>
        <dbReference type="ARBA" id="ARBA00023163"/>
    </source>
</evidence>
<comment type="subcellular location">
    <subcellularLocation>
        <location evidence="1">Nucleus</location>
    </subcellularLocation>
</comment>